<dbReference type="OrthoDB" id="4563420at2"/>
<evidence type="ECO:0000313" key="3">
    <source>
        <dbReference type="Proteomes" id="UP000253094"/>
    </source>
</evidence>
<dbReference type="CDD" id="cd00051">
    <property type="entry name" value="EFh"/>
    <property type="match status" value="1"/>
</dbReference>
<dbReference type="Gene3D" id="1.10.238.10">
    <property type="entry name" value="EF-hand"/>
    <property type="match status" value="1"/>
</dbReference>
<feature type="domain" description="EF-hand" evidence="1">
    <location>
        <begin position="53"/>
        <end position="72"/>
    </location>
</feature>
<dbReference type="RefSeq" id="WP_114029712.1">
    <property type="nucleotide sequence ID" value="NZ_QOIL01000008.1"/>
</dbReference>
<feature type="domain" description="EF-hand" evidence="1">
    <location>
        <begin position="8"/>
        <end position="43"/>
    </location>
</feature>
<dbReference type="PROSITE" id="PS50222">
    <property type="entry name" value="EF_HAND_2"/>
    <property type="match status" value="2"/>
</dbReference>
<dbReference type="SUPFAM" id="SSF47473">
    <property type="entry name" value="EF-hand"/>
    <property type="match status" value="1"/>
</dbReference>
<dbReference type="GO" id="GO:0005509">
    <property type="term" value="F:calcium ion binding"/>
    <property type="evidence" value="ECO:0007669"/>
    <property type="project" value="InterPro"/>
</dbReference>
<evidence type="ECO:0000313" key="2">
    <source>
        <dbReference type="EMBL" id="RCG30350.1"/>
    </source>
</evidence>
<dbReference type="InterPro" id="IPR018247">
    <property type="entry name" value="EF_Hand_1_Ca_BS"/>
</dbReference>
<keyword evidence="3" id="KW-1185">Reference proteome</keyword>
<comment type="caution">
    <text evidence="2">The sequence shown here is derived from an EMBL/GenBank/DDBJ whole genome shotgun (WGS) entry which is preliminary data.</text>
</comment>
<dbReference type="Proteomes" id="UP000253094">
    <property type="component" value="Unassembled WGS sequence"/>
</dbReference>
<sequence length="72" mass="7917">MTAEPTDERWAALRRCFAEIDVDGDGYITHAEFSEHFPNLPAEAIGALDQAGDADGDGRISFEEFVRLTPFG</sequence>
<accession>A0A367FL21</accession>
<dbReference type="SMART" id="SM00054">
    <property type="entry name" value="EFh"/>
    <property type="match status" value="2"/>
</dbReference>
<dbReference type="AlphaFoldDB" id="A0A367FL21"/>
<organism evidence="2 3">
    <name type="scientific">Sphaerisporangium album</name>
    <dbReference type="NCBI Taxonomy" id="509200"/>
    <lineage>
        <taxon>Bacteria</taxon>
        <taxon>Bacillati</taxon>
        <taxon>Actinomycetota</taxon>
        <taxon>Actinomycetes</taxon>
        <taxon>Streptosporangiales</taxon>
        <taxon>Streptosporangiaceae</taxon>
        <taxon>Sphaerisporangium</taxon>
    </lineage>
</organism>
<protein>
    <submittedName>
        <fullName evidence="2">EF-hand domain-containing protein</fullName>
    </submittedName>
</protein>
<dbReference type="InterPro" id="IPR002048">
    <property type="entry name" value="EF_hand_dom"/>
</dbReference>
<evidence type="ECO:0000259" key="1">
    <source>
        <dbReference type="PROSITE" id="PS50222"/>
    </source>
</evidence>
<dbReference type="PROSITE" id="PS00018">
    <property type="entry name" value="EF_HAND_1"/>
    <property type="match status" value="2"/>
</dbReference>
<dbReference type="InterPro" id="IPR011992">
    <property type="entry name" value="EF-hand-dom_pair"/>
</dbReference>
<name>A0A367FL21_9ACTN</name>
<dbReference type="EMBL" id="QOIL01000008">
    <property type="protein sequence ID" value="RCG30350.1"/>
    <property type="molecule type" value="Genomic_DNA"/>
</dbReference>
<gene>
    <name evidence="2" type="ORF">DQ384_16625</name>
</gene>
<proteinExistence type="predicted"/>
<reference evidence="2 3" key="1">
    <citation type="submission" date="2018-06" db="EMBL/GenBank/DDBJ databases">
        <title>Sphaerisporangium craniellae sp. nov., isolated from a marine sponge in the South China Sea.</title>
        <authorList>
            <person name="Li L."/>
        </authorList>
    </citation>
    <scope>NUCLEOTIDE SEQUENCE [LARGE SCALE GENOMIC DNA]</scope>
    <source>
        <strain evidence="2 3">CCTCC AA 208026</strain>
    </source>
</reference>
<dbReference type="Pfam" id="PF13499">
    <property type="entry name" value="EF-hand_7"/>
    <property type="match status" value="1"/>
</dbReference>